<comment type="caution">
    <text evidence="1">The sequence shown here is derived from an EMBL/GenBank/DDBJ whole genome shotgun (WGS) entry which is preliminary data.</text>
</comment>
<dbReference type="EMBL" id="QBIY01013101">
    <property type="protein sequence ID" value="RXN11907.1"/>
    <property type="molecule type" value="Genomic_DNA"/>
</dbReference>
<sequence length="140" mass="15976">MNAWLWTHLSKTQPVSRNGGLDNNLRLIAPVSLADNSVYEKESQRSGMSVFQQLLKPADPDGNIEQAREFFPANQETKDEGKEKDLTLQNQEAYAPPFFAMATFKLYVVHVGYTEGVFTWTVICSYTESQSQRQRQLELI</sequence>
<dbReference type="Proteomes" id="UP000290572">
    <property type="component" value="Unassembled WGS sequence"/>
</dbReference>
<gene>
    <name evidence="1" type="ORF">ROHU_029776</name>
</gene>
<evidence type="ECO:0000313" key="2">
    <source>
        <dbReference type="Proteomes" id="UP000290572"/>
    </source>
</evidence>
<dbReference type="AlphaFoldDB" id="A0A498M3M2"/>
<organism evidence="1 2">
    <name type="scientific">Labeo rohita</name>
    <name type="common">Indian major carp</name>
    <name type="synonym">Cyprinus rohita</name>
    <dbReference type="NCBI Taxonomy" id="84645"/>
    <lineage>
        <taxon>Eukaryota</taxon>
        <taxon>Metazoa</taxon>
        <taxon>Chordata</taxon>
        <taxon>Craniata</taxon>
        <taxon>Vertebrata</taxon>
        <taxon>Euteleostomi</taxon>
        <taxon>Actinopterygii</taxon>
        <taxon>Neopterygii</taxon>
        <taxon>Teleostei</taxon>
        <taxon>Ostariophysi</taxon>
        <taxon>Cypriniformes</taxon>
        <taxon>Cyprinidae</taxon>
        <taxon>Labeoninae</taxon>
        <taxon>Labeonini</taxon>
        <taxon>Labeo</taxon>
    </lineage>
</organism>
<keyword evidence="2" id="KW-1185">Reference proteome</keyword>
<reference evidence="1 2" key="1">
    <citation type="submission" date="2018-03" db="EMBL/GenBank/DDBJ databases">
        <title>Draft genome sequence of Rohu Carp (Labeo rohita).</title>
        <authorList>
            <person name="Das P."/>
            <person name="Kushwaha B."/>
            <person name="Joshi C.G."/>
            <person name="Kumar D."/>
            <person name="Nagpure N.S."/>
            <person name="Sahoo L."/>
            <person name="Das S.P."/>
            <person name="Bit A."/>
            <person name="Patnaik S."/>
            <person name="Meher P.K."/>
            <person name="Jayasankar P."/>
            <person name="Koringa P.G."/>
            <person name="Patel N.V."/>
            <person name="Hinsu A.T."/>
            <person name="Kumar R."/>
            <person name="Pandey M."/>
            <person name="Agarwal S."/>
            <person name="Srivastava S."/>
            <person name="Singh M."/>
            <person name="Iquebal M.A."/>
            <person name="Jaiswal S."/>
            <person name="Angadi U.B."/>
            <person name="Kumar N."/>
            <person name="Raza M."/>
            <person name="Shah T.M."/>
            <person name="Rai A."/>
            <person name="Jena J.K."/>
        </authorList>
    </citation>
    <scope>NUCLEOTIDE SEQUENCE [LARGE SCALE GENOMIC DNA]</scope>
    <source>
        <strain evidence="1">DASCIFA01</strain>
        <tissue evidence="1">Testis</tissue>
    </source>
</reference>
<protein>
    <submittedName>
        <fullName evidence="1">Uncharacterized protein</fullName>
    </submittedName>
</protein>
<proteinExistence type="predicted"/>
<accession>A0A498M3M2</accession>
<evidence type="ECO:0000313" key="1">
    <source>
        <dbReference type="EMBL" id="RXN11907.1"/>
    </source>
</evidence>
<name>A0A498M3M2_LABRO</name>